<reference evidence="3" key="1">
    <citation type="submission" date="2021-01" db="EMBL/GenBank/DDBJ databases">
        <authorList>
            <person name="Zahm M."/>
            <person name="Roques C."/>
            <person name="Cabau C."/>
            <person name="Klopp C."/>
            <person name="Donnadieu C."/>
            <person name="Jouanno E."/>
            <person name="Lampietro C."/>
            <person name="Louis A."/>
            <person name="Herpin A."/>
            <person name="Echchiki A."/>
            <person name="Berthelot C."/>
            <person name="Parey E."/>
            <person name="Roest-Crollius H."/>
            <person name="Braasch I."/>
            <person name="Postlethwait J."/>
            <person name="Bobe J."/>
            <person name="Montfort J."/>
            <person name="Bouchez O."/>
            <person name="Begum T."/>
            <person name="Mejri S."/>
            <person name="Adams A."/>
            <person name="Chen W.-J."/>
            <person name="Guiguen Y."/>
        </authorList>
    </citation>
    <scope>NUCLEOTIDE SEQUENCE</scope>
    <source>
        <strain evidence="3">YG-15Mar2019-1</strain>
        <tissue evidence="3">Brain</tissue>
    </source>
</reference>
<feature type="compositionally biased region" description="Basic and acidic residues" evidence="1">
    <location>
        <begin position="84"/>
        <end position="96"/>
    </location>
</feature>
<dbReference type="PANTHER" id="PTHR15836">
    <property type="entry name" value="PERIPHILIN 1"/>
    <property type="match status" value="1"/>
</dbReference>
<feature type="region of interest" description="Disordered" evidence="1">
    <location>
        <begin position="180"/>
        <end position="310"/>
    </location>
</feature>
<dbReference type="Pfam" id="PF25234">
    <property type="entry name" value="Periphilin_C"/>
    <property type="match status" value="1"/>
</dbReference>
<feature type="region of interest" description="Disordered" evidence="1">
    <location>
        <begin position="70"/>
        <end position="162"/>
    </location>
</feature>
<dbReference type="GO" id="GO:0097355">
    <property type="term" value="P:protein localization to heterochromatin"/>
    <property type="evidence" value="ECO:0007669"/>
    <property type="project" value="TreeGrafter"/>
</dbReference>
<dbReference type="GO" id="GO:0005654">
    <property type="term" value="C:nucleoplasm"/>
    <property type="evidence" value="ECO:0007669"/>
    <property type="project" value="TreeGrafter"/>
</dbReference>
<dbReference type="EMBL" id="JAFDVH010000023">
    <property type="protein sequence ID" value="KAG7456079.1"/>
    <property type="molecule type" value="Genomic_DNA"/>
</dbReference>
<dbReference type="OrthoDB" id="8933311at2759"/>
<dbReference type="GO" id="GO:0045814">
    <property type="term" value="P:negative regulation of gene expression, epigenetic"/>
    <property type="evidence" value="ECO:0007669"/>
    <property type="project" value="TreeGrafter"/>
</dbReference>
<name>A0A9D3SWU8_MEGAT</name>
<protein>
    <recommendedName>
        <fullName evidence="2">Periphilin-1 C-terminal domain-containing protein</fullName>
    </recommendedName>
</protein>
<dbReference type="Proteomes" id="UP001046870">
    <property type="component" value="Chromosome 23"/>
</dbReference>
<feature type="compositionally biased region" description="Basic and acidic residues" evidence="1">
    <location>
        <begin position="109"/>
        <end position="132"/>
    </location>
</feature>
<feature type="compositionally biased region" description="Basic and acidic residues" evidence="1">
    <location>
        <begin position="194"/>
        <end position="204"/>
    </location>
</feature>
<feature type="compositionally biased region" description="Polar residues" evidence="1">
    <location>
        <begin position="256"/>
        <end position="275"/>
    </location>
</feature>
<dbReference type="PANTHER" id="PTHR15836:SF4">
    <property type="entry name" value="PERIPHILIN-1"/>
    <property type="match status" value="1"/>
</dbReference>
<gene>
    <name evidence="3" type="ORF">MATL_G00247900</name>
</gene>
<feature type="compositionally biased region" description="Basic and acidic residues" evidence="1">
    <location>
        <begin position="237"/>
        <end position="255"/>
    </location>
</feature>
<comment type="caution">
    <text evidence="3">The sequence shown here is derived from an EMBL/GenBank/DDBJ whole genome shotgun (WGS) entry which is preliminary data.</text>
</comment>
<proteinExistence type="predicted"/>
<sequence>MSNNFNVHMSNKSNARTYSRMAYRRDRSIREVYDEHFHGDRAVPYTRMVNVVDRRGDFGRPDEEYRDFEYDSPRYYGEGGPRSYHGEDHRSYHADSMHFGNMRRNGPPSRRDDGYHYYRGPREDPHGGRQMEFRTNSRTGPQPNVRNQGLYPTPRSLSAVVPDGADDTLMQAILNLDRGDDRDHFRRKGSFPLQRDRSPIKRDIAPSPHSRSGSSLSSRSYSPEKSKSYSYQTQQKKRYEESYCQSREPDKERPSSHSVNASRDGSPQSSTSISKMTVDKGSRSVDPQPAEVLQEKADESLDRSSDGPEARTQFEEVHVLEGEQEEMLTVKDEAARMKERRSQAIAAKAREIEQVYRQDCETFGMVVKMLVAKEPSLEKQLQNPLKENLSEIRERCLEDLRHFISEMDEVLLQPETSS</sequence>
<keyword evidence="4" id="KW-1185">Reference proteome</keyword>
<dbReference type="CDD" id="cd22896">
    <property type="entry name" value="periphilin-like"/>
    <property type="match status" value="1"/>
</dbReference>
<accession>A0A9D3SWU8</accession>
<feature type="compositionally biased region" description="Basic and acidic residues" evidence="1">
    <location>
        <begin position="293"/>
        <end position="310"/>
    </location>
</feature>
<dbReference type="AlphaFoldDB" id="A0A9D3SWU8"/>
<dbReference type="InterPro" id="IPR028851">
    <property type="entry name" value="Pphln1"/>
</dbReference>
<organism evidence="3 4">
    <name type="scientific">Megalops atlanticus</name>
    <name type="common">Tarpon</name>
    <name type="synonym">Clupea gigantea</name>
    <dbReference type="NCBI Taxonomy" id="7932"/>
    <lineage>
        <taxon>Eukaryota</taxon>
        <taxon>Metazoa</taxon>
        <taxon>Chordata</taxon>
        <taxon>Craniata</taxon>
        <taxon>Vertebrata</taxon>
        <taxon>Euteleostomi</taxon>
        <taxon>Actinopterygii</taxon>
        <taxon>Neopterygii</taxon>
        <taxon>Teleostei</taxon>
        <taxon>Elopiformes</taxon>
        <taxon>Megalopidae</taxon>
        <taxon>Megalops</taxon>
    </lineage>
</organism>
<dbReference type="GO" id="GO:0045892">
    <property type="term" value="P:negative regulation of DNA-templated transcription"/>
    <property type="evidence" value="ECO:0007669"/>
    <property type="project" value="InterPro"/>
</dbReference>
<dbReference type="InterPro" id="IPR057603">
    <property type="entry name" value="Periphilin-1_C"/>
</dbReference>
<evidence type="ECO:0000313" key="4">
    <source>
        <dbReference type="Proteomes" id="UP001046870"/>
    </source>
</evidence>
<evidence type="ECO:0000259" key="2">
    <source>
        <dbReference type="Pfam" id="PF25234"/>
    </source>
</evidence>
<feature type="domain" description="Periphilin-1 C-terminal" evidence="2">
    <location>
        <begin position="334"/>
        <end position="409"/>
    </location>
</feature>
<evidence type="ECO:0000256" key="1">
    <source>
        <dbReference type="SAM" id="MobiDB-lite"/>
    </source>
</evidence>
<feature type="compositionally biased region" description="Polar residues" evidence="1">
    <location>
        <begin position="133"/>
        <end position="147"/>
    </location>
</feature>
<feature type="compositionally biased region" description="Low complexity" evidence="1">
    <location>
        <begin position="207"/>
        <end position="221"/>
    </location>
</feature>
<evidence type="ECO:0000313" key="3">
    <source>
        <dbReference type="EMBL" id="KAG7456079.1"/>
    </source>
</evidence>